<feature type="region of interest" description="Disordered" evidence="1">
    <location>
        <begin position="79"/>
        <end position="103"/>
    </location>
</feature>
<reference evidence="3" key="1">
    <citation type="journal article" date="2019" name="Int. J. Syst. Evol. Microbiol.">
        <title>The Global Catalogue of Microorganisms (GCM) 10K type strain sequencing project: providing services to taxonomists for standard genome sequencing and annotation.</title>
        <authorList>
            <consortium name="The Broad Institute Genomics Platform"/>
            <consortium name="The Broad Institute Genome Sequencing Center for Infectious Disease"/>
            <person name="Wu L."/>
            <person name="Ma J."/>
        </authorList>
    </citation>
    <scope>NUCLEOTIDE SEQUENCE [LARGE SCALE GENOMIC DNA]</scope>
    <source>
        <strain evidence="3">KCTC 62192</strain>
    </source>
</reference>
<evidence type="ECO:0000313" key="3">
    <source>
        <dbReference type="Proteomes" id="UP001595443"/>
    </source>
</evidence>
<dbReference type="InterPro" id="IPR038561">
    <property type="entry name" value="SoxD_sf"/>
</dbReference>
<keyword evidence="3" id="KW-1185">Reference proteome</keyword>
<protein>
    <submittedName>
        <fullName evidence="2">Sarcosine oxidase subunit delta</fullName>
    </submittedName>
</protein>
<evidence type="ECO:0000256" key="1">
    <source>
        <dbReference type="SAM" id="MobiDB-lite"/>
    </source>
</evidence>
<sequence>MRITCPLCGERDRREFYYYGAEDYLDRPAEDAEPEAWDAYLHLRDNPAGVTRDLWYHEGGCSAWLVVERNTVSHEVISTRLVDPGAPPPRRRASRSKSGEAKA</sequence>
<comment type="caution">
    <text evidence="2">The sequence shown here is derived from an EMBL/GenBank/DDBJ whole genome shotgun (WGS) entry which is preliminary data.</text>
</comment>
<dbReference type="Gene3D" id="3.30.2270.10">
    <property type="entry name" value="Folate-binding superfamily"/>
    <property type="match status" value="1"/>
</dbReference>
<proteinExistence type="predicted"/>
<dbReference type="RefSeq" id="WP_377833068.1">
    <property type="nucleotide sequence ID" value="NZ_JBHRSK010000005.1"/>
</dbReference>
<dbReference type="Pfam" id="PF04267">
    <property type="entry name" value="SoxD"/>
    <property type="match status" value="1"/>
</dbReference>
<gene>
    <name evidence="2" type="ORF">ACFOES_09700</name>
</gene>
<evidence type="ECO:0000313" key="2">
    <source>
        <dbReference type="EMBL" id="MFC2968368.1"/>
    </source>
</evidence>
<dbReference type="InterPro" id="IPR006279">
    <property type="entry name" value="SoxD"/>
</dbReference>
<dbReference type="Proteomes" id="UP001595443">
    <property type="component" value="Unassembled WGS sequence"/>
</dbReference>
<dbReference type="EMBL" id="JBHRSK010000005">
    <property type="protein sequence ID" value="MFC2968368.1"/>
    <property type="molecule type" value="Genomic_DNA"/>
</dbReference>
<organism evidence="2 3">
    <name type="scientific">Acidimangrovimonas pyrenivorans</name>
    <dbReference type="NCBI Taxonomy" id="2030798"/>
    <lineage>
        <taxon>Bacteria</taxon>
        <taxon>Pseudomonadati</taxon>
        <taxon>Pseudomonadota</taxon>
        <taxon>Alphaproteobacteria</taxon>
        <taxon>Rhodobacterales</taxon>
        <taxon>Paracoccaceae</taxon>
        <taxon>Acidimangrovimonas</taxon>
    </lineage>
</organism>
<name>A0ABV7AGZ1_9RHOB</name>
<accession>A0ABV7AGZ1</accession>